<dbReference type="SUPFAM" id="SSF52743">
    <property type="entry name" value="Subtilisin-like"/>
    <property type="match status" value="1"/>
</dbReference>
<evidence type="ECO:0000256" key="3">
    <source>
        <dbReference type="ARBA" id="ARBA00022801"/>
    </source>
</evidence>
<dbReference type="EMBL" id="LTAY01000111">
    <property type="protein sequence ID" value="OPX44708.1"/>
    <property type="molecule type" value="Genomic_DNA"/>
</dbReference>
<accession>A0A1V4SLE6</accession>
<proteinExistence type="inferred from homology"/>
<organism evidence="7 8">
    <name type="scientific">Clostridium thermobutyricum DSM 4928</name>
    <dbReference type="NCBI Taxonomy" id="1121339"/>
    <lineage>
        <taxon>Bacteria</taxon>
        <taxon>Bacillati</taxon>
        <taxon>Bacillota</taxon>
        <taxon>Clostridia</taxon>
        <taxon>Eubacteriales</taxon>
        <taxon>Clostridiaceae</taxon>
        <taxon>Clostridium</taxon>
    </lineage>
</organism>
<evidence type="ECO:0000259" key="6">
    <source>
        <dbReference type="Pfam" id="PF00082"/>
    </source>
</evidence>
<evidence type="ECO:0000256" key="2">
    <source>
        <dbReference type="ARBA" id="ARBA00022670"/>
    </source>
</evidence>
<evidence type="ECO:0000256" key="4">
    <source>
        <dbReference type="ARBA" id="ARBA00022825"/>
    </source>
</evidence>
<keyword evidence="4 5" id="KW-0720">Serine protease</keyword>
<gene>
    <name evidence="7" type="primary">aprX</name>
    <name evidence="7" type="ORF">CLTHE_32320</name>
</gene>
<sequence length="400" mass="44541">MFNFKNKLDYNLQLSLNSNVYKKYRVFVKCKNLFSSVLKKISSMNDALIYPIKPCNLISCNLSKREIIAISEYPEVESIYFDEYLFLCGMSVSNANNYHKLTSKLKFSGKGVTIGIVDSGVYPHIDLTRPNNKIEHFEDVISHKKFPYDDNGHGTALAGIICGSGVSSNNMCTGIAPQSSIVCYKAFDALGKGYASDILFSICQLVDKSDEFNIKVLCLPFEMLSNNHRIFNSFNNIFDYALSKNIIPVVPSGSINNSEFGMMGIALLKNCITVAGMSTVKESKPYTYSSKSLYSKLKKPNFACACDQISTLNSDTSYISEKNGVKVYPRNIDAKYKSYSGTSLSVAFVCAICAILFEYDPTLKLDDIISLINLSCSNFKEYDKDLVGSGIINLNRLLEK</sequence>
<dbReference type="GO" id="GO:0004252">
    <property type="term" value="F:serine-type endopeptidase activity"/>
    <property type="evidence" value="ECO:0007669"/>
    <property type="project" value="UniProtKB-UniRule"/>
</dbReference>
<dbReference type="PANTHER" id="PTHR43806">
    <property type="entry name" value="PEPTIDASE S8"/>
    <property type="match status" value="1"/>
</dbReference>
<keyword evidence="3 5" id="KW-0378">Hydrolase</keyword>
<dbReference type="OrthoDB" id="9798386at2"/>
<dbReference type="Pfam" id="PF00082">
    <property type="entry name" value="Peptidase_S8"/>
    <property type="match status" value="1"/>
</dbReference>
<dbReference type="PROSITE" id="PS51892">
    <property type="entry name" value="SUBTILASE"/>
    <property type="match status" value="1"/>
</dbReference>
<dbReference type="InterPro" id="IPR015500">
    <property type="entry name" value="Peptidase_S8_subtilisin-rel"/>
</dbReference>
<dbReference type="Gene3D" id="3.40.50.200">
    <property type="entry name" value="Peptidase S8/S53 domain"/>
    <property type="match status" value="1"/>
</dbReference>
<evidence type="ECO:0000313" key="8">
    <source>
        <dbReference type="Proteomes" id="UP000191448"/>
    </source>
</evidence>
<dbReference type="PANTHER" id="PTHR43806:SF11">
    <property type="entry name" value="CEREVISIN-RELATED"/>
    <property type="match status" value="1"/>
</dbReference>
<name>A0A1V4SLE6_9CLOT</name>
<dbReference type="Proteomes" id="UP000191448">
    <property type="component" value="Unassembled WGS sequence"/>
</dbReference>
<feature type="active site" description="Charge relay system" evidence="5">
    <location>
        <position position="118"/>
    </location>
</feature>
<comment type="similarity">
    <text evidence="1 5">Belongs to the peptidase S8 family.</text>
</comment>
<feature type="active site" description="Charge relay system" evidence="5">
    <location>
        <position position="153"/>
    </location>
</feature>
<keyword evidence="2 5" id="KW-0645">Protease</keyword>
<dbReference type="AlphaFoldDB" id="A0A1V4SLE6"/>
<protein>
    <submittedName>
        <fullName evidence="7">Serine protease AprX</fullName>
        <ecNumber evidence="7">3.4.21.-</ecNumber>
    </submittedName>
</protein>
<comment type="caution">
    <text evidence="7">The sequence shown here is derived from an EMBL/GenBank/DDBJ whole genome shotgun (WGS) entry which is preliminary data.</text>
</comment>
<dbReference type="GO" id="GO:0006508">
    <property type="term" value="P:proteolysis"/>
    <property type="evidence" value="ECO:0007669"/>
    <property type="project" value="UniProtKB-KW"/>
</dbReference>
<feature type="active site" description="Charge relay system" evidence="5">
    <location>
        <position position="343"/>
    </location>
</feature>
<reference evidence="7 8" key="1">
    <citation type="submission" date="2016-02" db="EMBL/GenBank/DDBJ databases">
        <title>Genome sequence of Clostridium thermobutyricum DSM 4928.</title>
        <authorList>
            <person name="Poehlein A."/>
            <person name="Daniel R."/>
        </authorList>
    </citation>
    <scope>NUCLEOTIDE SEQUENCE [LARGE SCALE GENOMIC DNA]</scope>
    <source>
        <strain evidence="7 8">DSM 4928</strain>
    </source>
</reference>
<evidence type="ECO:0000256" key="1">
    <source>
        <dbReference type="ARBA" id="ARBA00011073"/>
    </source>
</evidence>
<dbReference type="InterPro" id="IPR036852">
    <property type="entry name" value="Peptidase_S8/S53_dom_sf"/>
</dbReference>
<dbReference type="PRINTS" id="PR00723">
    <property type="entry name" value="SUBTILISIN"/>
</dbReference>
<dbReference type="InterPro" id="IPR000209">
    <property type="entry name" value="Peptidase_S8/S53_dom"/>
</dbReference>
<feature type="domain" description="Peptidase S8/S53" evidence="6">
    <location>
        <begin position="109"/>
        <end position="373"/>
    </location>
</feature>
<evidence type="ECO:0000256" key="5">
    <source>
        <dbReference type="PROSITE-ProRule" id="PRU01240"/>
    </source>
</evidence>
<dbReference type="EC" id="3.4.21.-" evidence="7"/>
<dbReference type="InterPro" id="IPR023827">
    <property type="entry name" value="Peptidase_S8_Asp-AS"/>
</dbReference>
<evidence type="ECO:0000313" key="7">
    <source>
        <dbReference type="EMBL" id="OPX44708.1"/>
    </source>
</evidence>
<dbReference type="PROSITE" id="PS00136">
    <property type="entry name" value="SUBTILASE_ASP"/>
    <property type="match status" value="1"/>
</dbReference>
<dbReference type="InterPro" id="IPR050131">
    <property type="entry name" value="Peptidase_S8_subtilisin-like"/>
</dbReference>
<dbReference type="RefSeq" id="WP_080024285.1">
    <property type="nucleotide sequence ID" value="NZ_LTAY01000111.1"/>
</dbReference>